<dbReference type="Gene3D" id="3.30.750.140">
    <property type="match status" value="1"/>
</dbReference>
<dbReference type="Proteomes" id="UP000190896">
    <property type="component" value="Unassembled WGS sequence"/>
</dbReference>
<dbReference type="InterPro" id="IPR038610">
    <property type="entry name" value="FliK-like_C_sf"/>
</dbReference>
<dbReference type="InterPro" id="IPR021136">
    <property type="entry name" value="Flagellar_hook_control-like_C"/>
</dbReference>
<name>A0A1T2KW76_9GAMM</name>
<evidence type="ECO:0000313" key="4">
    <source>
        <dbReference type="Proteomes" id="UP000190896"/>
    </source>
</evidence>
<dbReference type="AlphaFoldDB" id="A0A1T2KW76"/>
<dbReference type="EMBL" id="MPRJ01000020">
    <property type="protein sequence ID" value="OOZ36996.1"/>
    <property type="molecule type" value="Genomic_DNA"/>
</dbReference>
<feature type="compositionally biased region" description="Polar residues" evidence="1">
    <location>
        <begin position="205"/>
        <end position="223"/>
    </location>
</feature>
<feature type="region of interest" description="Disordered" evidence="1">
    <location>
        <begin position="205"/>
        <end position="228"/>
    </location>
</feature>
<evidence type="ECO:0000256" key="1">
    <source>
        <dbReference type="SAM" id="MobiDB-lite"/>
    </source>
</evidence>
<feature type="region of interest" description="Disordered" evidence="1">
    <location>
        <begin position="369"/>
        <end position="389"/>
    </location>
</feature>
<evidence type="ECO:0000259" key="2">
    <source>
        <dbReference type="Pfam" id="PF02120"/>
    </source>
</evidence>
<feature type="region of interest" description="Disordered" evidence="1">
    <location>
        <begin position="244"/>
        <end position="295"/>
    </location>
</feature>
<protein>
    <recommendedName>
        <fullName evidence="2">Flagellar hook-length control protein-like C-terminal domain-containing protein</fullName>
    </recommendedName>
</protein>
<accession>A0A1T2KW76</accession>
<keyword evidence="4" id="KW-1185">Reference proteome</keyword>
<proteinExistence type="predicted"/>
<organism evidence="3 4">
    <name type="scientific">Solemya velesiana gill symbiont</name>
    <dbReference type="NCBI Taxonomy" id="1918948"/>
    <lineage>
        <taxon>Bacteria</taxon>
        <taxon>Pseudomonadati</taxon>
        <taxon>Pseudomonadota</taxon>
        <taxon>Gammaproteobacteria</taxon>
        <taxon>sulfur-oxidizing symbionts</taxon>
    </lineage>
</organism>
<gene>
    <name evidence="3" type="ORF">BOW51_04475</name>
</gene>
<evidence type="ECO:0000313" key="3">
    <source>
        <dbReference type="EMBL" id="OOZ36996.1"/>
    </source>
</evidence>
<dbReference type="RefSeq" id="WP_078486321.1">
    <property type="nucleotide sequence ID" value="NZ_MPRJ01000020.1"/>
</dbReference>
<sequence>MQISDLINNPRLYIEETRLRAIEDLRPGQTVKATVLAPTRDNVAKLQVGRLEVLVRTPIGLEKGQQLNINVVKAGSSPELSLLRESTLAELQARFFRAVLPKQQPLPAFFNKLRTILNTPVAPLPKDPIRPDNSGNLQRTLTGSNQPTPGPQLRADSTRAMPPFIQAWKGLATPSALIATLKQMLQSAQPARTFLQIVAQNATTPPTVERNQNQSPSLAATRQSDGRALTQKTGIPLAYRIAQAEGKPTQTVATGNTTTPPQTPSREISGNRTNPSSQAPPVAIKGNNAPAPSGIENGLPQNLLEALKRVLSHTIPNNEPITPERLREALQASGLFLESSLAQNVTPQSDFKASLLQLLLLLQRAPANAPTTSGTQQQPGTPQQPATAGAEGALGRFLAELLGHAESALARVQMHQLASVPVDDQPRQTWHLEVPVSNAGNTDSFKLRIARENHATDGDDETLWTVTLNFDLENLGPVKAVLTLTDDLISSHFVTQLPESARRIERELPKLDAAFERAGLRVGRVSARQGKTDDEEVNLQRFRQLLDEKA</sequence>
<dbReference type="OrthoDB" id="7055780at2"/>
<feature type="domain" description="Flagellar hook-length control protein-like C-terminal" evidence="2">
    <location>
        <begin position="459"/>
        <end position="532"/>
    </location>
</feature>
<feature type="compositionally biased region" description="Polar residues" evidence="1">
    <location>
        <begin position="133"/>
        <end position="147"/>
    </location>
</feature>
<feature type="compositionally biased region" description="Polar residues" evidence="1">
    <location>
        <begin position="248"/>
        <end position="279"/>
    </location>
</feature>
<feature type="region of interest" description="Disordered" evidence="1">
    <location>
        <begin position="121"/>
        <end position="152"/>
    </location>
</feature>
<comment type="caution">
    <text evidence="3">The sequence shown here is derived from an EMBL/GenBank/DDBJ whole genome shotgun (WGS) entry which is preliminary data.</text>
</comment>
<dbReference type="Pfam" id="PF02120">
    <property type="entry name" value="Flg_hook"/>
    <property type="match status" value="1"/>
</dbReference>
<reference evidence="3 4" key="1">
    <citation type="submission" date="2016-11" db="EMBL/GenBank/DDBJ databases">
        <title>Mixed transmission modes and dynamic genome evolution in an obligate animal-bacterial symbiosis.</title>
        <authorList>
            <person name="Russell S.L."/>
            <person name="Corbett-Detig R.B."/>
            <person name="Cavanaugh C.M."/>
        </authorList>
    </citation>
    <scope>NUCLEOTIDE SEQUENCE [LARGE SCALE GENOMIC DNA]</scope>
    <source>
        <strain evidence="3">Se-Cadez</strain>
    </source>
</reference>